<dbReference type="InterPro" id="IPR036390">
    <property type="entry name" value="WH_DNA-bd_sf"/>
</dbReference>
<evidence type="ECO:0000313" key="1">
    <source>
        <dbReference type="EMBL" id="DAE03790.1"/>
    </source>
</evidence>
<organism evidence="1">
    <name type="scientific">Myoviridae sp. ct2Pw37</name>
    <dbReference type="NCBI Taxonomy" id="2825021"/>
    <lineage>
        <taxon>Viruses</taxon>
        <taxon>Duplodnaviria</taxon>
        <taxon>Heunggongvirae</taxon>
        <taxon>Uroviricota</taxon>
        <taxon>Caudoviricetes</taxon>
    </lineage>
</organism>
<protein>
    <submittedName>
        <fullName evidence="1">Uncharacterized protein</fullName>
    </submittedName>
</protein>
<dbReference type="SUPFAM" id="SSF46785">
    <property type="entry name" value="Winged helix' DNA-binding domain"/>
    <property type="match status" value="1"/>
</dbReference>
<accession>A0A8S5P9P3</accession>
<sequence>MITAITRQLSFEDIKPKQKIRYQQILDRLCCGNKTAKEIAVELYELGYIPSTERNYTAPRLTELESMKYVEVVDKRKCQYTGKRVAVYGMTQKGLEALNMQHIPRMD</sequence>
<name>A0A8S5P9P3_9CAUD</name>
<proteinExistence type="predicted"/>
<dbReference type="EMBL" id="BK015374">
    <property type="protein sequence ID" value="DAE03790.1"/>
    <property type="molecule type" value="Genomic_DNA"/>
</dbReference>
<reference evidence="1" key="1">
    <citation type="journal article" date="2021" name="Proc. Natl. Acad. Sci. U.S.A.">
        <title>A Catalog of Tens of Thousands of Viruses from Human Metagenomes Reveals Hidden Associations with Chronic Diseases.</title>
        <authorList>
            <person name="Tisza M.J."/>
            <person name="Buck C.B."/>
        </authorList>
    </citation>
    <scope>NUCLEOTIDE SEQUENCE</scope>
    <source>
        <strain evidence="1">Ct2Pw37</strain>
    </source>
</reference>